<reference evidence="3" key="2">
    <citation type="submission" date="2017-12" db="EMBL/GenBank/DDBJ databases">
        <title>Genome sequence of the Bar-tailed Godwit (Limosa lapponica baueri).</title>
        <authorList>
            <person name="Lima N.C.B."/>
            <person name="Parody-Merino A.M."/>
            <person name="Battley P.F."/>
            <person name="Fidler A.E."/>
            <person name="Prosdocimi F."/>
        </authorList>
    </citation>
    <scope>NUCLEOTIDE SEQUENCE [LARGE SCALE GENOMIC DNA]</scope>
</reference>
<dbReference type="EMBL" id="KZ517063">
    <property type="protein sequence ID" value="PKU29454.1"/>
    <property type="molecule type" value="Genomic_DNA"/>
</dbReference>
<evidence type="ECO:0000313" key="3">
    <source>
        <dbReference type="Proteomes" id="UP000233556"/>
    </source>
</evidence>
<proteinExistence type="predicted"/>
<feature type="compositionally biased region" description="Basic residues" evidence="1">
    <location>
        <begin position="58"/>
        <end position="84"/>
    </location>
</feature>
<evidence type="ECO:0000256" key="1">
    <source>
        <dbReference type="SAM" id="MobiDB-lite"/>
    </source>
</evidence>
<protein>
    <submittedName>
        <fullName evidence="2">Uncharacterized protein</fullName>
    </submittedName>
</protein>
<feature type="region of interest" description="Disordered" evidence="1">
    <location>
        <begin position="29"/>
        <end position="115"/>
    </location>
</feature>
<feature type="compositionally biased region" description="Basic and acidic residues" evidence="1">
    <location>
        <begin position="43"/>
        <end position="57"/>
    </location>
</feature>
<dbReference type="Proteomes" id="UP000233556">
    <property type="component" value="Unassembled WGS sequence"/>
</dbReference>
<keyword evidence="3" id="KW-1185">Reference proteome</keyword>
<accession>A0A2I0T6N4</accession>
<dbReference type="AlphaFoldDB" id="A0A2I0T6N4"/>
<evidence type="ECO:0000313" key="2">
    <source>
        <dbReference type="EMBL" id="PKU29454.1"/>
    </source>
</evidence>
<feature type="compositionally biased region" description="Polar residues" evidence="1">
    <location>
        <begin position="104"/>
        <end position="115"/>
    </location>
</feature>
<reference evidence="3" key="1">
    <citation type="submission" date="2017-11" db="EMBL/GenBank/DDBJ databases">
        <authorList>
            <person name="Lima N.C."/>
            <person name="Parody-Merino A.M."/>
            <person name="Battley P.F."/>
            <person name="Fidler A.E."/>
            <person name="Prosdocimi F."/>
        </authorList>
    </citation>
    <scope>NUCLEOTIDE SEQUENCE [LARGE SCALE GENOMIC DNA]</scope>
</reference>
<organism evidence="2 3">
    <name type="scientific">Limosa lapponica baueri</name>
    <dbReference type="NCBI Taxonomy" id="1758121"/>
    <lineage>
        <taxon>Eukaryota</taxon>
        <taxon>Metazoa</taxon>
        <taxon>Chordata</taxon>
        <taxon>Craniata</taxon>
        <taxon>Vertebrata</taxon>
        <taxon>Euteleostomi</taxon>
        <taxon>Archelosauria</taxon>
        <taxon>Archosauria</taxon>
        <taxon>Dinosauria</taxon>
        <taxon>Saurischia</taxon>
        <taxon>Theropoda</taxon>
        <taxon>Coelurosauria</taxon>
        <taxon>Aves</taxon>
        <taxon>Neognathae</taxon>
        <taxon>Neoaves</taxon>
        <taxon>Charadriiformes</taxon>
        <taxon>Scolopacidae</taxon>
        <taxon>Limosa</taxon>
    </lineage>
</organism>
<gene>
    <name evidence="2" type="ORF">llap_20243</name>
</gene>
<sequence>MIYIIQERAGTSQDLQEAHAFLEHYLEAKQDKPRGLNTTREWSVGRKAEGKEEEEKKKKEKKRRRKKNYKKKEARKRKVRRKVERRKEVHKVNSWYRNPREQDSVSTSIILNMSA</sequence>
<name>A0A2I0T6N4_LIMLA</name>